<evidence type="ECO:0000259" key="5">
    <source>
        <dbReference type="PROSITE" id="PS50001"/>
    </source>
</evidence>
<dbReference type="SUPFAM" id="SSF55550">
    <property type="entry name" value="SH2 domain"/>
    <property type="match status" value="1"/>
</dbReference>
<dbReference type="PROSITE" id="PS50225">
    <property type="entry name" value="SOCS"/>
    <property type="match status" value="1"/>
</dbReference>
<protein>
    <submittedName>
        <fullName evidence="8">SH2 domain-containing protein</fullName>
    </submittedName>
</protein>
<name>A0A0K0D9M6_ANGCA</name>
<evidence type="ECO:0000313" key="8">
    <source>
        <dbReference type="WBParaSite" id="ACAC_0000684001-mRNA-1"/>
    </source>
</evidence>
<dbReference type="Pfam" id="PF00017">
    <property type="entry name" value="SH2"/>
    <property type="match status" value="1"/>
</dbReference>
<keyword evidence="3" id="KW-0175">Coiled coil</keyword>
<dbReference type="SMART" id="SM00252">
    <property type="entry name" value="SH2"/>
    <property type="match status" value="1"/>
</dbReference>
<dbReference type="GO" id="GO:0046935">
    <property type="term" value="F:1-phosphatidylinositol-3-kinase regulator activity"/>
    <property type="evidence" value="ECO:0007669"/>
    <property type="project" value="TreeGrafter"/>
</dbReference>
<evidence type="ECO:0000259" key="6">
    <source>
        <dbReference type="PROSITE" id="PS50225"/>
    </source>
</evidence>
<organism evidence="7 8">
    <name type="scientific">Angiostrongylus cantonensis</name>
    <name type="common">Rat lungworm</name>
    <dbReference type="NCBI Taxonomy" id="6313"/>
    <lineage>
        <taxon>Eukaryota</taxon>
        <taxon>Metazoa</taxon>
        <taxon>Ecdysozoa</taxon>
        <taxon>Nematoda</taxon>
        <taxon>Chromadorea</taxon>
        <taxon>Rhabditida</taxon>
        <taxon>Rhabditina</taxon>
        <taxon>Rhabditomorpha</taxon>
        <taxon>Strongyloidea</taxon>
        <taxon>Metastrongylidae</taxon>
        <taxon>Angiostrongylus</taxon>
    </lineage>
</organism>
<dbReference type="Proteomes" id="UP000035642">
    <property type="component" value="Unassembled WGS sequence"/>
</dbReference>
<evidence type="ECO:0000313" key="7">
    <source>
        <dbReference type="Proteomes" id="UP000035642"/>
    </source>
</evidence>
<dbReference type="STRING" id="6313.A0A0K0D9M6"/>
<evidence type="ECO:0000256" key="4">
    <source>
        <dbReference type="SAM" id="MobiDB-lite"/>
    </source>
</evidence>
<dbReference type="AlphaFoldDB" id="A0A0K0D9M6"/>
<feature type="region of interest" description="Disordered" evidence="4">
    <location>
        <begin position="100"/>
        <end position="119"/>
    </location>
</feature>
<dbReference type="GO" id="GO:0005942">
    <property type="term" value="C:phosphatidylinositol 3-kinase complex"/>
    <property type="evidence" value="ECO:0007669"/>
    <property type="project" value="TreeGrafter"/>
</dbReference>
<dbReference type="PROSITE" id="PS50001">
    <property type="entry name" value="SH2"/>
    <property type="match status" value="1"/>
</dbReference>
<evidence type="ECO:0000256" key="1">
    <source>
        <dbReference type="ARBA" id="ARBA00022999"/>
    </source>
</evidence>
<keyword evidence="1 2" id="KW-0727">SH2 domain</keyword>
<keyword evidence="7" id="KW-1185">Reference proteome</keyword>
<dbReference type="InterPro" id="IPR036860">
    <property type="entry name" value="SH2_dom_sf"/>
</dbReference>
<evidence type="ECO:0000256" key="2">
    <source>
        <dbReference type="PROSITE-ProRule" id="PRU00191"/>
    </source>
</evidence>
<feature type="domain" description="SOCS box" evidence="6">
    <location>
        <begin position="216"/>
        <end position="269"/>
    </location>
</feature>
<feature type="compositionally biased region" description="Acidic residues" evidence="4">
    <location>
        <begin position="104"/>
        <end position="113"/>
    </location>
</feature>
<dbReference type="WBParaSite" id="ACAC_0000684001-mRNA-1">
    <property type="protein sequence ID" value="ACAC_0000684001-mRNA-1"/>
    <property type="gene ID" value="ACAC_0000684001"/>
</dbReference>
<reference evidence="8" key="2">
    <citation type="submission" date="2017-02" db="UniProtKB">
        <authorList>
            <consortium name="WormBaseParasite"/>
        </authorList>
    </citation>
    <scope>IDENTIFICATION</scope>
</reference>
<sequence>LQNAFDHCDHNHAPHAVPRHKIIFAHENLSRHGTAGLAHDISSHNSSTNHTTLSAVHPSAQDGDGMDASASHHHAVLSQNPLDRIRNRARITPFCRCFSHETSESETDEETTPEDVGRNWSGSISELVRQRLAVVGEASNQAAGPIVLRRSLQVNNNITPVHRIVEYSHHLVPDVEKILSASYYWGVMDRFQAEQLLEGKAEGTFILRDSAQTEYLFSVSFRRYQRTLHARIEQELCRGVIISHTTYTGVASLHIPSKLKQYIREYHYTVAVRKIIKENWEARKTPRENLLSMGLAFSANEAVPVKQQHREIIDIVPIEGLELREIQALETAAEQRRKKQQEKRAVLTREKALKVISCLESDAAEMQSIRDESVRTVRLPDRDVELLIYLEQRYGDDYKVW</sequence>
<feature type="domain" description="SH2" evidence="5">
    <location>
        <begin position="183"/>
        <end position="266"/>
    </location>
</feature>
<dbReference type="PANTHER" id="PTHR10155">
    <property type="entry name" value="PHOSPHATIDYLINOSITOL 3-KINASE REGULATORY SUBUNIT"/>
    <property type="match status" value="1"/>
</dbReference>
<reference evidence="7" key="1">
    <citation type="submission" date="2012-09" db="EMBL/GenBank/DDBJ databases">
        <authorList>
            <person name="Martin A.A."/>
        </authorList>
    </citation>
    <scope>NUCLEOTIDE SEQUENCE</scope>
</reference>
<dbReference type="GO" id="GO:0046854">
    <property type="term" value="P:phosphatidylinositol phosphate biosynthetic process"/>
    <property type="evidence" value="ECO:0007669"/>
    <property type="project" value="TreeGrafter"/>
</dbReference>
<feature type="coiled-coil region" evidence="3">
    <location>
        <begin position="323"/>
        <end position="350"/>
    </location>
</feature>
<evidence type="ECO:0000256" key="3">
    <source>
        <dbReference type="SAM" id="Coils"/>
    </source>
</evidence>
<accession>A0A0K0D9M6</accession>
<proteinExistence type="predicted"/>
<dbReference type="PANTHER" id="PTHR10155:SF0">
    <property type="entry name" value="SUPPRESSOR OF CYTOKINE SIGNALING AT 36E, ISOFORM D"/>
    <property type="match status" value="1"/>
</dbReference>
<dbReference type="InterPro" id="IPR000980">
    <property type="entry name" value="SH2"/>
</dbReference>
<dbReference type="Gene3D" id="3.30.505.10">
    <property type="entry name" value="SH2 domain"/>
    <property type="match status" value="2"/>
</dbReference>
<dbReference type="InterPro" id="IPR001496">
    <property type="entry name" value="SOCS_box"/>
</dbReference>